<dbReference type="InterPro" id="IPR050834">
    <property type="entry name" value="Glycosyltransf_2"/>
</dbReference>
<dbReference type="OrthoDB" id="153025at2"/>
<dbReference type="EMBL" id="SJPT01000007">
    <property type="protein sequence ID" value="TWU21215.1"/>
    <property type="molecule type" value="Genomic_DNA"/>
</dbReference>
<evidence type="ECO:0000313" key="2">
    <source>
        <dbReference type="EMBL" id="TWU21215.1"/>
    </source>
</evidence>
<dbReference type="InterPro" id="IPR001173">
    <property type="entry name" value="Glyco_trans_2-like"/>
</dbReference>
<name>A0A5C6CAU9_9BACT</name>
<evidence type="ECO:0000259" key="1">
    <source>
        <dbReference type="Pfam" id="PF00535"/>
    </source>
</evidence>
<keyword evidence="3" id="KW-1185">Reference proteome</keyword>
<proteinExistence type="predicted"/>
<dbReference type="Pfam" id="PF00535">
    <property type="entry name" value="Glycos_transf_2"/>
    <property type="match status" value="1"/>
</dbReference>
<organism evidence="2 3">
    <name type="scientific">Novipirellula galeiformis</name>
    <dbReference type="NCBI Taxonomy" id="2528004"/>
    <lineage>
        <taxon>Bacteria</taxon>
        <taxon>Pseudomonadati</taxon>
        <taxon>Planctomycetota</taxon>
        <taxon>Planctomycetia</taxon>
        <taxon>Pirellulales</taxon>
        <taxon>Pirellulaceae</taxon>
        <taxon>Novipirellula</taxon>
    </lineage>
</organism>
<dbReference type="RefSeq" id="WP_146596305.1">
    <property type="nucleotide sequence ID" value="NZ_SJPT01000007.1"/>
</dbReference>
<dbReference type="Proteomes" id="UP000316304">
    <property type="component" value="Unassembled WGS sequence"/>
</dbReference>
<dbReference type="GO" id="GO:0016740">
    <property type="term" value="F:transferase activity"/>
    <property type="evidence" value="ECO:0007669"/>
    <property type="project" value="UniProtKB-KW"/>
</dbReference>
<dbReference type="SUPFAM" id="SSF53448">
    <property type="entry name" value="Nucleotide-diphospho-sugar transferases"/>
    <property type="match status" value="1"/>
</dbReference>
<protein>
    <submittedName>
        <fullName evidence="2">Putative glycosyl transferase</fullName>
    </submittedName>
</protein>
<feature type="domain" description="Glycosyltransferase 2-like" evidence="1">
    <location>
        <begin position="4"/>
        <end position="176"/>
    </location>
</feature>
<accession>A0A5C6CAU9</accession>
<keyword evidence="2" id="KW-0808">Transferase</keyword>
<dbReference type="Gene3D" id="3.90.550.10">
    <property type="entry name" value="Spore Coat Polysaccharide Biosynthesis Protein SpsA, Chain A"/>
    <property type="match status" value="1"/>
</dbReference>
<dbReference type="InterPro" id="IPR029044">
    <property type="entry name" value="Nucleotide-diphossugar_trans"/>
</dbReference>
<dbReference type="PANTHER" id="PTHR43685:SF3">
    <property type="entry name" value="SLR2126 PROTEIN"/>
    <property type="match status" value="1"/>
</dbReference>
<comment type="caution">
    <text evidence="2">The sequence shown here is derived from an EMBL/GenBank/DDBJ whole genome shotgun (WGS) entry which is preliminary data.</text>
</comment>
<evidence type="ECO:0000313" key="3">
    <source>
        <dbReference type="Proteomes" id="UP000316304"/>
    </source>
</evidence>
<dbReference type="AlphaFoldDB" id="A0A5C6CAU9"/>
<dbReference type="PANTHER" id="PTHR43685">
    <property type="entry name" value="GLYCOSYLTRANSFERASE"/>
    <property type="match status" value="1"/>
</dbReference>
<reference evidence="2 3" key="1">
    <citation type="submission" date="2019-02" db="EMBL/GenBank/DDBJ databases">
        <title>Deep-cultivation of Planctomycetes and their phenomic and genomic characterization uncovers novel biology.</title>
        <authorList>
            <person name="Wiegand S."/>
            <person name="Jogler M."/>
            <person name="Boedeker C."/>
            <person name="Pinto D."/>
            <person name="Vollmers J."/>
            <person name="Rivas-Marin E."/>
            <person name="Kohn T."/>
            <person name="Peeters S.H."/>
            <person name="Heuer A."/>
            <person name="Rast P."/>
            <person name="Oberbeckmann S."/>
            <person name="Bunk B."/>
            <person name="Jeske O."/>
            <person name="Meyerdierks A."/>
            <person name="Storesund J.E."/>
            <person name="Kallscheuer N."/>
            <person name="Luecker S."/>
            <person name="Lage O.M."/>
            <person name="Pohl T."/>
            <person name="Merkel B.J."/>
            <person name="Hornburger P."/>
            <person name="Mueller R.-W."/>
            <person name="Bruemmer F."/>
            <person name="Labrenz M."/>
            <person name="Spormann A.M."/>
            <person name="Op Den Camp H."/>
            <person name="Overmann J."/>
            <person name="Amann R."/>
            <person name="Jetten M.S.M."/>
            <person name="Mascher T."/>
            <person name="Medema M.H."/>
            <person name="Devos D.P."/>
            <person name="Kaster A.-K."/>
            <person name="Ovreas L."/>
            <person name="Rohde M."/>
            <person name="Galperin M.Y."/>
            <person name="Jogler C."/>
        </authorList>
    </citation>
    <scope>NUCLEOTIDE SEQUENCE [LARGE SCALE GENOMIC DNA]</scope>
    <source>
        <strain evidence="2 3">Pla52o</strain>
    </source>
</reference>
<gene>
    <name evidence="2" type="ORF">Pla52o_42490</name>
</gene>
<sequence length="306" mass="35103">MHVTVAICTWNRAALLDKTLDAMTRLKIPPGVKWELLVVNNNCTDNTDDVIEGFHDRLPIRRLFEPVAGQSRARNCAIEQATGKLLIWTDDDVLVSPGWLAGYMRAAENFPDFSVFGGRVDPLWEVDPPAWILRHLPSLTSTFALRQLGEGIFEFNENDIPIGANMAMRQSIYSQYRFDPRLGNAGNNNLRGDDAEYLRRLEKDGMRFLWVSPAAVQHFVPATRLNLNYVWDWYEGAGRSTMLREHVPPAGGFFRIPKWLIARYLRCRSMAIIRSTIKDERWFEAYRIAAMTRGMMRHHVHGKPAC</sequence>
<dbReference type="CDD" id="cd00761">
    <property type="entry name" value="Glyco_tranf_GTA_type"/>
    <property type="match status" value="1"/>
</dbReference>